<dbReference type="Gene3D" id="3.90.550.10">
    <property type="entry name" value="Spore Coat Polysaccharide Biosynthesis Protein SpsA, Chain A"/>
    <property type="match status" value="1"/>
</dbReference>
<dbReference type="InterPro" id="IPR029044">
    <property type="entry name" value="Nucleotide-diphossugar_trans"/>
</dbReference>
<feature type="signal peptide" evidence="1">
    <location>
        <begin position="1"/>
        <end position="21"/>
    </location>
</feature>
<keyword evidence="3" id="KW-1185">Reference proteome</keyword>
<organism evidence="3">
    <name type="scientific">Volvox carteri f. nagariensis</name>
    <dbReference type="NCBI Taxonomy" id="3068"/>
    <lineage>
        <taxon>Eukaryota</taxon>
        <taxon>Viridiplantae</taxon>
        <taxon>Chlorophyta</taxon>
        <taxon>core chlorophytes</taxon>
        <taxon>Chlorophyceae</taxon>
        <taxon>CS clade</taxon>
        <taxon>Chlamydomonadales</taxon>
        <taxon>Volvocaceae</taxon>
        <taxon>Volvox</taxon>
    </lineage>
</organism>
<proteinExistence type="predicted"/>
<dbReference type="RefSeq" id="XP_002949926.1">
    <property type="nucleotide sequence ID" value="XM_002949880.1"/>
</dbReference>
<dbReference type="EMBL" id="GL378337">
    <property type="protein sequence ID" value="EFJ49029.1"/>
    <property type="molecule type" value="Genomic_DNA"/>
</dbReference>
<keyword evidence="1" id="KW-0732">Signal</keyword>
<accession>D8TTU3</accession>
<gene>
    <name evidence="2" type="ORF">VOLCADRAFT_90237</name>
</gene>
<dbReference type="GeneID" id="9619171"/>
<dbReference type="KEGG" id="vcn:VOLCADRAFT_90237"/>
<sequence length="405" mass="47397">MTMFLIIFLLHLLSLHHRSEAQADLRRVGQDDVLQQWLHKTRKLAQEGLDEEEIASNRDKLAITVLVTDFDRRDRDRLTILRTCLQLCMRNLFNVTPSKFYVFTFEGQIADVKARLGELMQPNVAVLPVFNSTWKVPLLASDPSSWHSHHSSNYRIMGDLRLGFMPHFARQMGHRYMMQLDDDSYILGPISVNLVQLFDRQGYLLGARNIQRDPLLVTWGLPELAKFFLITQKIVPETLFEYCDPPNIEGLYSEYKRTKLQEGLIPRDQLDRLDKLELRNRGGWNRTIMFGNCLMYSLDWFFKPEVYHFVQLCRTSGSSFAYRWNEQGVLAMLWQIFVPRDKFVTFKFEYAHRINETLALQLAAKAAAKDTRRKGRRQGNIYAEHYEGEIRGRQPGGQAEIQNCR</sequence>
<reference evidence="2 3" key="1">
    <citation type="journal article" date="2010" name="Science">
        <title>Genomic analysis of organismal complexity in the multicellular green alga Volvox carteri.</title>
        <authorList>
            <person name="Prochnik S.E."/>
            <person name="Umen J."/>
            <person name="Nedelcu A.M."/>
            <person name="Hallmann A."/>
            <person name="Miller S.M."/>
            <person name="Nishii I."/>
            <person name="Ferris P."/>
            <person name="Kuo A."/>
            <person name="Mitros T."/>
            <person name="Fritz-Laylin L.K."/>
            <person name="Hellsten U."/>
            <person name="Chapman J."/>
            <person name="Simakov O."/>
            <person name="Rensing S.A."/>
            <person name="Terry A."/>
            <person name="Pangilinan J."/>
            <person name="Kapitonov V."/>
            <person name="Jurka J."/>
            <person name="Salamov A."/>
            <person name="Shapiro H."/>
            <person name="Schmutz J."/>
            <person name="Grimwood J."/>
            <person name="Lindquist E."/>
            <person name="Lucas S."/>
            <person name="Grigoriev I.V."/>
            <person name="Schmitt R."/>
            <person name="Kirk D."/>
            <person name="Rokhsar D.S."/>
        </authorList>
    </citation>
    <scope>NUCLEOTIDE SEQUENCE [LARGE SCALE GENOMIC DNA]</scope>
    <source>
        <strain evidence="3">f. Nagariensis / Eve</strain>
    </source>
</reference>
<feature type="chain" id="PRO_5003123874" evidence="1">
    <location>
        <begin position="22"/>
        <end position="405"/>
    </location>
</feature>
<dbReference type="InParanoid" id="D8TTU3"/>
<dbReference type="OrthoDB" id="523134at2759"/>
<evidence type="ECO:0000313" key="3">
    <source>
        <dbReference type="Proteomes" id="UP000001058"/>
    </source>
</evidence>
<protein>
    <submittedName>
        <fullName evidence="2">Uncharacterized protein</fullName>
    </submittedName>
</protein>
<dbReference type="AlphaFoldDB" id="D8TTU3"/>
<evidence type="ECO:0000256" key="1">
    <source>
        <dbReference type="SAM" id="SignalP"/>
    </source>
</evidence>
<name>D8TTU3_VOLCA</name>
<dbReference type="Proteomes" id="UP000001058">
    <property type="component" value="Unassembled WGS sequence"/>
</dbReference>
<evidence type="ECO:0000313" key="2">
    <source>
        <dbReference type="EMBL" id="EFJ49029.1"/>
    </source>
</evidence>